<sequence>MRGIVLFIASAILLVSLAGVGNAEYDPPGPPAVEVRVWLLSFTPLDNFDDGWNGKSDIRFEATGSAKDGQGYYTYFEYDHDTVSGKIVPKSKEGKEVMQILYRVRECWPVDLEVEIKATDVDNPPVDPDDYLGSAKFTVDKTLKKRFYSVVIPGKFVVNVYVEAVPVKEDSDKCSYFFDQPETKSSSIVTKSGANIYDFELANMLKMWIAEKGFANMLIFFQQCFGGGMTDDILKKIDGDIAVVSAAKHDEVAYGYNESSVGVKVDPFSREVIEGLKSGKSAKEIARNVEKKDEYGVYANKRYNGYVDKRSEHTQYKAKGEGDKVRLGKNADGSEVKSKHAIVFAGDPDDTYDWTEIKGFVDMLKGQGFSDEDIVVLAGSGRSAANPYVDGPGTKQALWNAIKDLSGKMNKDEQLVIFVTDHGNLEKTEKALDLLINDPVKQPVPVKNEELENEDVWILDEDFLEVLNTTDDNVPYISLMILPPTEIIEEDLTYEFLGNVTLHLNEFELEPEIIEPVYALDELPDLDAYEVVFPIYDEGILGRENVIELSFDQPEMFRPFTVEMLLISTGSIPRVIDAEKPVVEEPPRPELVLELTPVFDVANETLILSDSPILSEDEISELIASGDLFALMVEKKDWYNNNTHLVPGFVKDWLGNTRVNVEILMDDGSVMDIYMVVENAYINEFEKGKLNDATARASLSEETVRRIISSDDPVAEVQKAYSNGEIQYSGVGFVESVKVEVVKVIVKIYFIISDLLG</sequence>
<keyword evidence="2" id="KW-1185">Reference proteome</keyword>
<evidence type="ECO:0000313" key="1">
    <source>
        <dbReference type="EMBL" id="AKG92251.1"/>
    </source>
</evidence>
<name>A0A0F7DC55_9EURY</name>
<dbReference type="InterPro" id="IPR001096">
    <property type="entry name" value="Peptidase_C13"/>
</dbReference>
<dbReference type="OrthoDB" id="98947at2157"/>
<proteinExistence type="predicted"/>
<dbReference type="RefSeq" id="WP_156967359.1">
    <property type="nucleotide sequence ID" value="NZ_CP011267.1"/>
</dbReference>
<dbReference type="InParanoid" id="A0A0F7DC55"/>
<reference evidence="1 2" key="1">
    <citation type="submission" date="2015-04" db="EMBL/GenBank/DDBJ databases">
        <title>The complete genome sequence of the hyperthermophilic, obligate iron-reducing archaeon Geoglobus ahangari strain 234T.</title>
        <authorList>
            <person name="Manzella M.P."/>
            <person name="Holmes D.E."/>
            <person name="Rocheleau J.M."/>
            <person name="Chung A."/>
            <person name="Reguera G."/>
            <person name="Kashefi K."/>
        </authorList>
    </citation>
    <scope>NUCLEOTIDE SEQUENCE [LARGE SCALE GENOMIC DNA]</scope>
    <source>
        <strain evidence="1 2">234</strain>
    </source>
</reference>
<dbReference type="Gene3D" id="3.40.50.1460">
    <property type="match status" value="1"/>
</dbReference>
<dbReference type="GO" id="GO:0008233">
    <property type="term" value="F:peptidase activity"/>
    <property type="evidence" value="ECO:0007669"/>
    <property type="project" value="InterPro"/>
</dbReference>
<dbReference type="GeneID" id="24802980"/>
<dbReference type="Pfam" id="PF01650">
    <property type="entry name" value="Peptidase_C13"/>
    <property type="match status" value="1"/>
</dbReference>
<organism evidence="1 2">
    <name type="scientific">Geoglobus ahangari</name>
    <dbReference type="NCBI Taxonomy" id="113653"/>
    <lineage>
        <taxon>Archaea</taxon>
        <taxon>Methanobacteriati</taxon>
        <taxon>Methanobacteriota</taxon>
        <taxon>Archaeoglobi</taxon>
        <taxon>Archaeoglobales</taxon>
        <taxon>Archaeoglobaceae</taxon>
        <taxon>Geoglobus</taxon>
    </lineage>
</organism>
<dbReference type="GO" id="GO:0006508">
    <property type="term" value="P:proteolysis"/>
    <property type="evidence" value="ECO:0007669"/>
    <property type="project" value="InterPro"/>
</dbReference>
<evidence type="ECO:0000313" key="2">
    <source>
        <dbReference type="Proteomes" id="UP000034723"/>
    </source>
</evidence>
<dbReference type="EMBL" id="CP011267">
    <property type="protein sequence ID" value="AKG92251.1"/>
    <property type="molecule type" value="Genomic_DNA"/>
</dbReference>
<dbReference type="STRING" id="113653.GAH_00396"/>
<dbReference type="AlphaFoldDB" id="A0A0F7DC55"/>
<dbReference type="KEGG" id="gah:GAH_00396"/>
<accession>A0A0F7DC55</accession>
<gene>
    <name evidence="1" type="ORF">GAH_00396</name>
</gene>
<dbReference type="Proteomes" id="UP000034723">
    <property type="component" value="Chromosome"/>
</dbReference>
<protein>
    <submittedName>
        <fullName evidence="1">Peptidase C13 family</fullName>
    </submittedName>
</protein>
<dbReference type="HOGENOM" id="CLU_380666_0_0_2"/>